<accession>D2Q3L3</accession>
<dbReference type="KEGG" id="kfl:Kfla_5120"/>
<dbReference type="Gene3D" id="3.40.50.1820">
    <property type="entry name" value="alpha/beta hydrolase"/>
    <property type="match status" value="1"/>
</dbReference>
<evidence type="ECO:0000313" key="3">
    <source>
        <dbReference type="Proteomes" id="UP000007967"/>
    </source>
</evidence>
<dbReference type="OrthoDB" id="9812774at2"/>
<dbReference type="STRING" id="479435.Kfla_5120"/>
<evidence type="ECO:0000259" key="1">
    <source>
        <dbReference type="Pfam" id="PF00561"/>
    </source>
</evidence>
<dbReference type="InterPro" id="IPR029058">
    <property type="entry name" value="AB_hydrolase_fold"/>
</dbReference>
<evidence type="ECO:0000313" key="2">
    <source>
        <dbReference type="EMBL" id="ADB34136.1"/>
    </source>
</evidence>
<dbReference type="Proteomes" id="UP000007967">
    <property type="component" value="Chromosome"/>
</dbReference>
<keyword evidence="2" id="KW-0378">Hydrolase</keyword>
<reference evidence="2 3" key="2">
    <citation type="journal article" date="2010" name="Stand. Genomic Sci.">
        <title>Complete genome sequence of Kribbella flavida type strain (IFO 14399).</title>
        <authorList>
            <person name="Pukall R."/>
            <person name="Lapidus A."/>
            <person name="Glavina Del Rio T."/>
            <person name="Copeland A."/>
            <person name="Tice H."/>
            <person name="Cheng J.-F."/>
            <person name="Lucas S."/>
            <person name="Chen F."/>
            <person name="Nolan M."/>
            <person name="LaButti K."/>
            <person name="Pati A."/>
            <person name="Ivanova N."/>
            <person name="Mavrommatis K."/>
            <person name="Mikhailova N."/>
            <person name="Pitluck S."/>
            <person name="Bruce D."/>
            <person name="Goodwin L."/>
            <person name="Land M."/>
            <person name="Hauser L."/>
            <person name="Chang Y.-J."/>
            <person name="Jeffries C.D."/>
            <person name="Chen A."/>
            <person name="Palaniappan K."/>
            <person name="Chain P."/>
            <person name="Rohde M."/>
            <person name="Goeker M."/>
            <person name="Bristow J."/>
            <person name="Eisen J.A."/>
            <person name="Markowitz V."/>
            <person name="Hugenholtz P."/>
            <person name="Kyrpides N.C."/>
            <person name="Klenk H.-P."/>
            <person name="Brettin T."/>
        </authorList>
    </citation>
    <scope>NUCLEOTIDE SEQUENCE [LARGE SCALE GENOMIC DNA]</scope>
    <source>
        <strain evidence="3">DSM 17836 / JCM 10339 / NBRC 14399</strain>
    </source>
</reference>
<dbReference type="InterPro" id="IPR050266">
    <property type="entry name" value="AB_hydrolase_sf"/>
</dbReference>
<dbReference type="Pfam" id="PF00561">
    <property type="entry name" value="Abhydrolase_1"/>
    <property type="match status" value="1"/>
</dbReference>
<dbReference type="EMBL" id="CP001736">
    <property type="protein sequence ID" value="ADB34136.1"/>
    <property type="molecule type" value="Genomic_DNA"/>
</dbReference>
<proteinExistence type="predicted"/>
<dbReference type="PRINTS" id="PR00412">
    <property type="entry name" value="EPOXHYDRLASE"/>
</dbReference>
<dbReference type="InterPro" id="IPR000073">
    <property type="entry name" value="AB_hydrolase_1"/>
</dbReference>
<dbReference type="eggNOG" id="COG0596">
    <property type="taxonomic scope" value="Bacteria"/>
</dbReference>
<dbReference type="GO" id="GO:0016787">
    <property type="term" value="F:hydrolase activity"/>
    <property type="evidence" value="ECO:0007669"/>
    <property type="project" value="UniProtKB-KW"/>
</dbReference>
<organism evidence="2 3">
    <name type="scientific">Kribbella flavida (strain DSM 17836 / JCM 10339 / NBRC 14399)</name>
    <dbReference type="NCBI Taxonomy" id="479435"/>
    <lineage>
        <taxon>Bacteria</taxon>
        <taxon>Bacillati</taxon>
        <taxon>Actinomycetota</taxon>
        <taxon>Actinomycetes</taxon>
        <taxon>Propionibacteriales</taxon>
        <taxon>Kribbellaceae</taxon>
        <taxon>Kribbella</taxon>
    </lineage>
</organism>
<sequence>MFTGFDLKTTDLTETSVQYRVGGDGPPVLLLHGFPQTHACWHQVAPELSKTHTVVVPDLRGYGGSSPARQDSVAAYGKRAMAKDQLELMEALGHDRFSVVGHDRGGRVGYRLALDHPERVDKLVALDIVPTADMWAAAAGEPEEKLEDWHWNVLSRPEPEPENRLTPDYLFPDGSPSISPHEIALDPDALADYLSALDRPSVRHAMCQDYRAGATVDRELDEQDLAAGRTIECPVLVLWGSAGDLPQWFDPMQTWSRWAPNLQGEGLGCGHFIPEESPKTLLDRLTTFLDA</sequence>
<gene>
    <name evidence="2" type="ordered locus">Kfla_5120</name>
</gene>
<reference evidence="3" key="1">
    <citation type="submission" date="2009-09" db="EMBL/GenBank/DDBJ databases">
        <title>The complete genome of Kribbella flavida DSM 17836.</title>
        <authorList>
            <consortium name="US DOE Joint Genome Institute (JGI-PGF)"/>
            <person name="Lucas S."/>
            <person name="Copeland A."/>
            <person name="Lapidus A."/>
            <person name="Glavina del Rio T."/>
            <person name="Dalin E."/>
            <person name="Tice H."/>
            <person name="Bruce D."/>
            <person name="Goodwin L."/>
            <person name="Pitluck S."/>
            <person name="Kyrpides N."/>
            <person name="Mavromatis K."/>
            <person name="Ivanova N."/>
            <person name="Saunders E."/>
            <person name="Brettin T."/>
            <person name="Detter J.C."/>
            <person name="Han C."/>
            <person name="Larimer F."/>
            <person name="Land M."/>
            <person name="Hauser L."/>
            <person name="Markowitz V."/>
            <person name="Cheng J.-F."/>
            <person name="Hugenholtz P."/>
            <person name="Woyke T."/>
            <person name="Wu D."/>
            <person name="Pukall R."/>
            <person name="Klenk H.-P."/>
            <person name="Eisen J.A."/>
        </authorList>
    </citation>
    <scope>NUCLEOTIDE SEQUENCE [LARGE SCALE GENOMIC DNA]</scope>
    <source>
        <strain evidence="3">DSM 17836 / JCM 10339 / NBRC 14399</strain>
    </source>
</reference>
<dbReference type="SUPFAM" id="SSF53474">
    <property type="entry name" value="alpha/beta-Hydrolases"/>
    <property type="match status" value="1"/>
</dbReference>
<dbReference type="ESTHER" id="krifd-d2q3l3">
    <property type="family name" value="Haloacetate_dehalogenase"/>
</dbReference>
<dbReference type="HOGENOM" id="CLU_020336_7_1_11"/>
<keyword evidence="3" id="KW-1185">Reference proteome</keyword>
<dbReference type="PANTHER" id="PTHR43798">
    <property type="entry name" value="MONOACYLGLYCEROL LIPASE"/>
    <property type="match status" value="1"/>
</dbReference>
<dbReference type="InterPro" id="IPR000639">
    <property type="entry name" value="Epox_hydrolase-like"/>
</dbReference>
<dbReference type="AlphaFoldDB" id="D2Q3L3"/>
<protein>
    <submittedName>
        <fullName evidence="2">Alpha/beta hydrolase fold protein</fullName>
    </submittedName>
</protein>
<feature type="domain" description="AB hydrolase-1" evidence="1">
    <location>
        <begin position="26"/>
        <end position="277"/>
    </location>
</feature>
<dbReference type="PRINTS" id="PR00111">
    <property type="entry name" value="ABHYDROLASE"/>
</dbReference>
<name>D2Q3L3_KRIFD</name>